<dbReference type="InterPro" id="IPR046768">
    <property type="entry name" value="ExoX-like_C"/>
</dbReference>
<keyword evidence="2" id="KW-0540">Nuclease</keyword>
<dbReference type="SMART" id="SM00479">
    <property type="entry name" value="EXOIII"/>
    <property type="match status" value="1"/>
</dbReference>
<reference evidence="2" key="1">
    <citation type="submission" date="2020-09" db="EMBL/GenBank/DDBJ databases">
        <authorList>
            <person name="Kim M.K."/>
        </authorList>
    </citation>
    <scope>NUCLEOTIDE SEQUENCE</scope>
    <source>
        <strain evidence="2">BT704</strain>
    </source>
</reference>
<accession>A0A927GFX3</accession>
<dbReference type="Pfam" id="PF20600">
    <property type="entry name" value="ExoX-like_C"/>
    <property type="match status" value="1"/>
</dbReference>
<dbReference type="Pfam" id="PF00929">
    <property type="entry name" value="RNase_T"/>
    <property type="match status" value="1"/>
</dbReference>
<dbReference type="InterPro" id="IPR013520">
    <property type="entry name" value="Ribonucl_H"/>
</dbReference>
<dbReference type="RefSeq" id="WP_191041892.1">
    <property type="nucleotide sequence ID" value="NZ_JACXAA010000011.1"/>
</dbReference>
<dbReference type="GO" id="GO:0045004">
    <property type="term" value="P:DNA replication proofreading"/>
    <property type="evidence" value="ECO:0007669"/>
    <property type="project" value="TreeGrafter"/>
</dbReference>
<dbReference type="AlphaFoldDB" id="A0A927GFX3"/>
<dbReference type="PANTHER" id="PTHR30231">
    <property type="entry name" value="DNA POLYMERASE III SUBUNIT EPSILON"/>
    <property type="match status" value="1"/>
</dbReference>
<dbReference type="CDD" id="cd06127">
    <property type="entry name" value="DEDDh"/>
    <property type="match status" value="1"/>
</dbReference>
<dbReference type="InterPro" id="IPR036397">
    <property type="entry name" value="RNaseH_sf"/>
</dbReference>
<dbReference type="SUPFAM" id="SSF53098">
    <property type="entry name" value="Ribonuclease H-like"/>
    <property type="match status" value="1"/>
</dbReference>
<dbReference type="GO" id="GO:0005829">
    <property type="term" value="C:cytosol"/>
    <property type="evidence" value="ECO:0007669"/>
    <property type="project" value="TreeGrafter"/>
</dbReference>
<name>A0A927GFX3_9BACT</name>
<comment type="caution">
    <text evidence="2">The sequence shown here is derived from an EMBL/GenBank/DDBJ whole genome shotgun (WGS) entry which is preliminary data.</text>
</comment>
<dbReference type="Gene3D" id="3.30.420.10">
    <property type="entry name" value="Ribonuclease H-like superfamily/Ribonuclease H"/>
    <property type="match status" value="1"/>
</dbReference>
<protein>
    <submittedName>
        <fullName evidence="2">3'-5' exonuclease</fullName>
    </submittedName>
</protein>
<dbReference type="Proteomes" id="UP000653797">
    <property type="component" value="Unassembled WGS sequence"/>
</dbReference>
<dbReference type="PANTHER" id="PTHR30231:SF41">
    <property type="entry name" value="DNA POLYMERASE III SUBUNIT EPSILON"/>
    <property type="match status" value="1"/>
</dbReference>
<dbReference type="GO" id="GO:0003676">
    <property type="term" value="F:nucleic acid binding"/>
    <property type="evidence" value="ECO:0007669"/>
    <property type="project" value="InterPro"/>
</dbReference>
<gene>
    <name evidence="2" type="ORF">IC230_25500</name>
</gene>
<dbReference type="GO" id="GO:0008408">
    <property type="term" value="F:3'-5' exonuclease activity"/>
    <property type="evidence" value="ECO:0007669"/>
    <property type="project" value="TreeGrafter"/>
</dbReference>
<evidence type="ECO:0000259" key="1">
    <source>
        <dbReference type="SMART" id="SM00479"/>
    </source>
</evidence>
<keyword evidence="2" id="KW-0378">Hydrolase</keyword>
<sequence length="276" mass="31196">MTHQLVLKKPLAFFDLETTGVNTAKDRIIDICVVKAMPNGEIVSKTQRVHPGMPIPLESSMIHGIYDDDVKDAPPFKSVARTLAQFMEGCDLAGFNSNRFDIPLLVEEFLRANVEFDIKNRRLVDAQRIFHLMEPRNLSAAYKFYCNKELVGAHGAEVDTIATLEVLNAQVQRYRGMVAKADNGQDVVFENNVDMLHSLTANTNVDLAGRIIINDKGEEVFNFGKHKGLLVLDVLKKEPSFYDWMLKGEFPLDTKRRLTEIRLRMFSNGLAVNGKR</sequence>
<feature type="domain" description="Exonuclease" evidence="1">
    <location>
        <begin position="10"/>
        <end position="176"/>
    </location>
</feature>
<dbReference type="EMBL" id="JACXAA010000011">
    <property type="protein sequence ID" value="MBD2756279.1"/>
    <property type="molecule type" value="Genomic_DNA"/>
</dbReference>
<organism evidence="2 3">
    <name type="scientific">Spirosoma validum</name>
    <dbReference type="NCBI Taxonomy" id="2771355"/>
    <lineage>
        <taxon>Bacteria</taxon>
        <taxon>Pseudomonadati</taxon>
        <taxon>Bacteroidota</taxon>
        <taxon>Cytophagia</taxon>
        <taxon>Cytophagales</taxon>
        <taxon>Cytophagaceae</taxon>
        <taxon>Spirosoma</taxon>
    </lineage>
</organism>
<dbReference type="InterPro" id="IPR012337">
    <property type="entry name" value="RNaseH-like_sf"/>
</dbReference>
<evidence type="ECO:0000313" key="2">
    <source>
        <dbReference type="EMBL" id="MBD2756279.1"/>
    </source>
</evidence>
<proteinExistence type="predicted"/>
<keyword evidence="2" id="KW-0269">Exonuclease</keyword>
<keyword evidence="3" id="KW-1185">Reference proteome</keyword>
<evidence type="ECO:0000313" key="3">
    <source>
        <dbReference type="Proteomes" id="UP000653797"/>
    </source>
</evidence>